<comment type="similarity">
    <text evidence="7">Belongs to the binding-protein-dependent transport system permease family.</text>
</comment>
<dbReference type="Proteomes" id="UP000594637">
    <property type="component" value="Chromosome"/>
</dbReference>
<feature type="domain" description="ABC transmembrane type-1" evidence="8">
    <location>
        <begin position="68"/>
        <end position="281"/>
    </location>
</feature>
<dbReference type="PANTHER" id="PTHR43227">
    <property type="entry name" value="BLL4140 PROTEIN"/>
    <property type="match status" value="1"/>
</dbReference>
<protein>
    <submittedName>
        <fullName evidence="9">Sugar ABC transporter permease</fullName>
    </submittedName>
</protein>
<keyword evidence="3" id="KW-1003">Cell membrane</keyword>
<dbReference type="GO" id="GO:0055085">
    <property type="term" value="P:transmembrane transport"/>
    <property type="evidence" value="ECO:0007669"/>
    <property type="project" value="InterPro"/>
</dbReference>
<feature type="transmembrane region" description="Helical" evidence="7">
    <location>
        <begin position="12"/>
        <end position="34"/>
    </location>
</feature>
<comment type="subcellular location">
    <subcellularLocation>
        <location evidence="1 7">Cell membrane</location>
        <topology evidence="1 7">Multi-pass membrane protein</topology>
    </subcellularLocation>
</comment>
<organism evidence="9 10">
    <name type="scientific">Actinomyces respiraculi</name>
    <dbReference type="NCBI Taxonomy" id="2744574"/>
    <lineage>
        <taxon>Bacteria</taxon>
        <taxon>Bacillati</taxon>
        <taxon>Actinomycetota</taxon>
        <taxon>Actinomycetes</taxon>
        <taxon>Actinomycetales</taxon>
        <taxon>Actinomycetaceae</taxon>
        <taxon>Actinomyces</taxon>
    </lineage>
</organism>
<proteinExistence type="inferred from homology"/>
<evidence type="ECO:0000256" key="7">
    <source>
        <dbReference type="RuleBase" id="RU363032"/>
    </source>
</evidence>
<feature type="transmembrane region" description="Helical" evidence="7">
    <location>
        <begin position="209"/>
        <end position="228"/>
    </location>
</feature>
<evidence type="ECO:0000256" key="3">
    <source>
        <dbReference type="ARBA" id="ARBA00022475"/>
    </source>
</evidence>
<feature type="transmembrane region" description="Helical" evidence="7">
    <location>
        <begin position="145"/>
        <end position="165"/>
    </location>
</feature>
<evidence type="ECO:0000256" key="6">
    <source>
        <dbReference type="ARBA" id="ARBA00023136"/>
    </source>
</evidence>
<accession>A0A7T0PXJ1</accession>
<keyword evidence="4 7" id="KW-0812">Transmembrane</keyword>
<dbReference type="KEGG" id="arep:ID810_02780"/>
<name>A0A7T0PXJ1_9ACTO</name>
<dbReference type="InterPro" id="IPR035906">
    <property type="entry name" value="MetI-like_sf"/>
</dbReference>
<dbReference type="AlphaFoldDB" id="A0A7T0PXJ1"/>
<gene>
    <name evidence="9" type="ORF">ID810_02780</name>
</gene>
<evidence type="ECO:0000313" key="10">
    <source>
        <dbReference type="Proteomes" id="UP000594637"/>
    </source>
</evidence>
<evidence type="ECO:0000256" key="2">
    <source>
        <dbReference type="ARBA" id="ARBA00022448"/>
    </source>
</evidence>
<dbReference type="GO" id="GO:0005886">
    <property type="term" value="C:plasma membrane"/>
    <property type="evidence" value="ECO:0007669"/>
    <property type="project" value="UniProtKB-SubCell"/>
</dbReference>
<feature type="transmembrane region" description="Helical" evidence="7">
    <location>
        <begin position="68"/>
        <end position="93"/>
    </location>
</feature>
<reference evidence="9 10" key="1">
    <citation type="submission" date="2020-11" db="EMBL/GenBank/DDBJ databases">
        <title>Actinomyces sp. ZJ750.</title>
        <authorList>
            <person name="Zhou J."/>
        </authorList>
    </citation>
    <scope>NUCLEOTIDE SEQUENCE [LARGE SCALE GENOMIC DNA]</scope>
    <source>
        <strain evidence="9 10">ZJ750</strain>
    </source>
</reference>
<evidence type="ECO:0000256" key="4">
    <source>
        <dbReference type="ARBA" id="ARBA00022692"/>
    </source>
</evidence>
<sequence>MKKSRALGLEPYLFILPLAALLFGVLGTPIVNLFKFSFGDSNVIQGYMGWNNFENYKYLPTDEFRSTLIITIVWVVFGVFGVVFVGMSVSLALNKPFRGQSFVRALVIVPWVVPHAFAGVMWTWVLHPQFGILNELLLRLGLTDAPISFLGPDTALAMVIIVRIWQGTPFMIITMTAALSTVSEELLEAAELDGAGAIRRFIHVTLPSIRPVLAISILMITAWTLQIFDSVFVMTNGGPGRATRIIALDIYNKVFIENDLGGGAAIAVVTLLVVTLIGWVALKKQEQNDG</sequence>
<dbReference type="SUPFAM" id="SSF161098">
    <property type="entry name" value="MetI-like"/>
    <property type="match status" value="1"/>
</dbReference>
<feature type="transmembrane region" description="Helical" evidence="7">
    <location>
        <begin position="105"/>
        <end position="125"/>
    </location>
</feature>
<feature type="transmembrane region" description="Helical" evidence="7">
    <location>
        <begin position="260"/>
        <end position="282"/>
    </location>
</feature>
<dbReference type="CDD" id="cd06261">
    <property type="entry name" value="TM_PBP2"/>
    <property type="match status" value="1"/>
</dbReference>
<evidence type="ECO:0000256" key="1">
    <source>
        <dbReference type="ARBA" id="ARBA00004651"/>
    </source>
</evidence>
<dbReference type="InterPro" id="IPR000515">
    <property type="entry name" value="MetI-like"/>
</dbReference>
<dbReference type="Gene3D" id="1.10.3720.10">
    <property type="entry name" value="MetI-like"/>
    <property type="match status" value="1"/>
</dbReference>
<keyword evidence="2 7" id="KW-0813">Transport</keyword>
<evidence type="ECO:0000259" key="8">
    <source>
        <dbReference type="PROSITE" id="PS50928"/>
    </source>
</evidence>
<evidence type="ECO:0000256" key="5">
    <source>
        <dbReference type="ARBA" id="ARBA00022989"/>
    </source>
</evidence>
<dbReference type="PROSITE" id="PS50928">
    <property type="entry name" value="ABC_TM1"/>
    <property type="match status" value="1"/>
</dbReference>
<dbReference type="EMBL" id="CP063989">
    <property type="protein sequence ID" value="QPL05900.1"/>
    <property type="molecule type" value="Genomic_DNA"/>
</dbReference>
<keyword evidence="10" id="KW-1185">Reference proteome</keyword>
<keyword evidence="6 7" id="KW-0472">Membrane</keyword>
<keyword evidence="5 7" id="KW-1133">Transmembrane helix</keyword>
<evidence type="ECO:0000313" key="9">
    <source>
        <dbReference type="EMBL" id="QPL05900.1"/>
    </source>
</evidence>
<dbReference type="RefSeq" id="WP_166855257.1">
    <property type="nucleotide sequence ID" value="NZ_CP063989.1"/>
</dbReference>
<dbReference type="InterPro" id="IPR050809">
    <property type="entry name" value="UgpAE/MalFG_permease"/>
</dbReference>
<dbReference type="Pfam" id="PF00528">
    <property type="entry name" value="BPD_transp_1"/>
    <property type="match status" value="1"/>
</dbReference>
<dbReference type="PANTHER" id="PTHR43227:SF8">
    <property type="entry name" value="DIACETYLCHITOBIOSE UPTAKE SYSTEM PERMEASE PROTEIN DASB"/>
    <property type="match status" value="1"/>
</dbReference>